<evidence type="ECO:0000313" key="6">
    <source>
        <dbReference type="Proteomes" id="UP000001072"/>
    </source>
</evidence>
<dbReference type="Pfam" id="PF01920">
    <property type="entry name" value="Prefoldin_2"/>
    <property type="match status" value="1"/>
</dbReference>
<gene>
    <name evidence="5" type="ORF">MELLADRAFT_93330</name>
</gene>
<dbReference type="CDD" id="cd23165">
    <property type="entry name" value="Prefoldin_4"/>
    <property type="match status" value="1"/>
</dbReference>
<dbReference type="EMBL" id="GL883148">
    <property type="protein sequence ID" value="EGG00342.1"/>
    <property type="molecule type" value="Genomic_DNA"/>
</dbReference>
<dbReference type="GO" id="GO:0051082">
    <property type="term" value="F:unfolded protein binding"/>
    <property type="evidence" value="ECO:0007669"/>
    <property type="project" value="InterPro"/>
</dbReference>
<dbReference type="VEuPathDB" id="FungiDB:MELLADRAFT_93330"/>
<feature type="coiled-coil region" evidence="4">
    <location>
        <begin position="91"/>
        <end position="118"/>
    </location>
</feature>
<sequence>MRMLHSSAADEPEVEVNQADQANINRFSNLNVQYEELEAKLQAKKDELDYLSELETDLMMLDDDELVMYKLETSLVHMTPAKATELNERNQKKLSDTVDRLQADLEKCDEEMSQLKKLLYKKFGNTINLERNEPA</sequence>
<dbReference type="PIRSF" id="PIRSF016477">
    <property type="entry name" value="Prefoldin_subunit_4"/>
    <property type="match status" value="1"/>
</dbReference>
<dbReference type="GeneID" id="18936539"/>
<comment type="similarity">
    <text evidence="1 3">Belongs to the prefoldin subunit beta family.</text>
</comment>
<dbReference type="InterPro" id="IPR002777">
    <property type="entry name" value="PFD_beta-like"/>
</dbReference>
<comment type="subunit">
    <text evidence="3">Heterohexamer of two PFD-alpha type and four PFD-beta type subunits.</text>
</comment>
<protein>
    <recommendedName>
        <fullName evidence="3">Prefoldin subunit 4</fullName>
    </recommendedName>
</protein>
<name>F4S4T2_MELLP</name>
<dbReference type="HOGENOM" id="CLU_130032_0_0_1"/>
<dbReference type="InterPro" id="IPR016661">
    <property type="entry name" value="PFDN4"/>
</dbReference>
<dbReference type="eggNOG" id="KOG1760">
    <property type="taxonomic scope" value="Eukaryota"/>
</dbReference>
<dbReference type="GO" id="GO:0006457">
    <property type="term" value="P:protein folding"/>
    <property type="evidence" value="ECO:0007669"/>
    <property type="project" value="UniProtKB-UniRule"/>
</dbReference>
<evidence type="ECO:0000256" key="2">
    <source>
        <dbReference type="ARBA" id="ARBA00023186"/>
    </source>
</evidence>
<dbReference type="GO" id="GO:0005737">
    <property type="term" value="C:cytoplasm"/>
    <property type="evidence" value="ECO:0007669"/>
    <property type="project" value="TreeGrafter"/>
</dbReference>
<dbReference type="GO" id="GO:0016272">
    <property type="term" value="C:prefoldin complex"/>
    <property type="evidence" value="ECO:0007669"/>
    <property type="project" value="UniProtKB-UniRule"/>
</dbReference>
<dbReference type="PANTHER" id="PTHR21100">
    <property type="entry name" value="PREFOLDIN SUBUNIT 4"/>
    <property type="match status" value="1"/>
</dbReference>
<proteinExistence type="inferred from homology"/>
<dbReference type="AlphaFoldDB" id="F4S4T2"/>
<comment type="function">
    <text evidence="3">Binds specifically to cytosolic chaperonin (c-CPN) and transfers target proteins to it. Binds to nascent polypeptide chain and promotes folding in an environment in which there are many competing pathways for nonnative proteins.</text>
</comment>
<keyword evidence="2 3" id="KW-0143">Chaperone</keyword>
<dbReference type="InParanoid" id="F4S4T2"/>
<dbReference type="STRING" id="747676.F4S4T2"/>
<organism evidence="6">
    <name type="scientific">Melampsora larici-populina (strain 98AG31 / pathotype 3-4-7)</name>
    <name type="common">Poplar leaf rust fungus</name>
    <dbReference type="NCBI Taxonomy" id="747676"/>
    <lineage>
        <taxon>Eukaryota</taxon>
        <taxon>Fungi</taxon>
        <taxon>Dikarya</taxon>
        <taxon>Basidiomycota</taxon>
        <taxon>Pucciniomycotina</taxon>
        <taxon>Pucciniomycetes</taxon>
        <taxon>Pucciniales</taxon>
        <taxon>Melampsoraceae</taxon>
        <taxon>Melampsora</taxon>
    </lineage>
</organism>
<dbReference type="RefSeq" id="XP_007416361.1">
    <property type="nucleotide sequence ID" value="XM_007416299.1"/>
</dbReference>
<feature type="coiled-coil region" evidence="4">
    <location>
        <begin position="27"/>
        <end position="54"/>
    </location>
</feature>
<evidence type="ECO:0000313" key="5">
    <source>
        <dbReference type="EMBL" id="EGG00342.1"/>
    </source>
</evidence>
<evidence type="ECO:0000256" key="3">
    <source>
        <dbReference type="PIRNR" id="PIRNR016477"/>
    </source>
</evidence>
<dbReference type="OrthoDB" id="10250441at2759"/>
<dbReference type="SUPFAM" id="SSF46579">
    <property type="entry name" value="Prefoldin"/>
    <property type="match status" value="1"/>
</dbReference>
<accession>F4S4T2</accession>
<dbReference type="Proteomes" id="UP000001072">
    <property type="component" value="Unassembled WGS sequence"/>
</dbReference>
<evidence type="ECO:0000256" key="1">
    <source>
        <dbReference type="ARBA" id="ARBA00008045"/>
    </source>
</evidence>
<keyword evidence="4" id="KW-0175">Coiled coil</keyword>
<dbReference type="FunCoup" id="F4S4T2">
    <property type="interactions" value="352"/>
</dbReference>
<evidence type="ECO:0000256" key="4">
    <source>
        <dbReference type="SAM" id="Coils"/>
    </source>
</evidence>
<dbReference type="KEGG" id="mlr:MELLADRAFT_93330"/>
<keyword evidence="6" id="KW-1185">Reference proteome</keyword>
<reference evidence="6" key="1">
    <citation type="journal article" date="2011" name="Proc. Natl. Acad. Sci. U.S.A.">
        <title>Obligate biotrophy features unraveled by the genomic analysis of rust fungi.</title>
        <authorList>
            <person name="Duplessis S."/>
            <person name="Cuomo C.A."/>
            <person name="Lin Y.-C."/>
            <person name="Aerts A."/>
            <person name="Tisserant E."/>
            <person name="Veneault-Fourrey C."/>
            <person name="Joly D.L."/>
            <person name="Hacquard S."/>
            <person name="Amselem J."/>
            <person name="Cantarel B.L."/>
            <person name="Chiu R."/>
            <person name="Coutinho P.M."/>
            <person name="Feau N."/>
            <person name="Field M."/>
            <person name="Frey P."/>
            <person name="Gelhaye E."/>
            <person name="Goldberg J."/>
            <person name="Grabherr M.G."/>
            <person name="Kodira C.D."/>
            <person name="Kohler A."/>
            <person name="Kuees U."/>
            <person name="Lindquist E.A."/>
            <person name="Lucas S.M."/>
            <person name="Mago R."/>
            <person name="Mauceli E."/>
            <person name="Morin E."/>
            <person name="Murat C."/>
            <person name="Pangilinan J.L."/>
            <person name="Park R."/>
            <person name="Pearson M."/>
            <person name="Quesneville H."/>
            <person name="Rouhier N."/>
            <person name="Sakthikumar S."/>
            <person name="Salamov A.A."/>
            <person name="Schmutz J."/>
            <person name="Selles B."/>
            <person name="Shapiro H."/>
            <person name="Tanguay P."/>
            <person name="Tuskan G.A."/>
            <person name="Henrissat B."/>
            <person name="Van de Peer Y."/>
            <person name="Rouze P."/>
            <person name="Ellis J.G."/>
            <person name="Dodds P.N."/>
            <person name="Schein J.E."/>
            <person name="Zhong S."/>
            <person name="Hamelin R.C."/>
            <person name="Grigoriev I.V."/>
            <person name="Szabo L.J."/>
            <person name="Martin F."/>
        </authorList>
    </citation>
    <scope>NUCLEOTIDE SEQUENCE [LARGE SCALE GENOMIC DNA]</scope>
    <source>
        <strain evidence="6">98AG31 / pathotype 3-4-7</strain>
    </source>
</reference>
<dbReference type="PANTHER" id="PTHR21100:SF9">
    <property type="entry name" value="PREFOLDIN SUBUNIT 4"/>
    <property type="match status" value="1"/>
</dbReference>